<name>A0ABS5M2W7_9MICO</name>
<accession>A0ABS5M2W7</accession>
<organism evidence="1 2">
    <name type="scientific">Leucobacter manosquensis</name>
    <dbReference type="NCBI Taxonomy" id="2810611"/>
    <lineage>
        <taxon>Bacteria</taxon>
        <taxon>Bacillati</taxon>
        <taxon>Actinomycetota</taxon>
        <taxon>Actinomycetes</taxon>
        <taxon>Micrococcales</taxon>
        <taxon>Microbacteriaceae</taxon>
        <taxon>Leucobacter</taxon>
    </lineage>
</organism>
<evidence type="ECO:0000313" key="1">
    <source>
        <dbReference type="EMBL" id="MBS3181170.1"/>
    </source>
</evidence>
<protein>
    <recommendedName>
        <fullName evidence="3">YCII-related domain-containing protein</fullName>
    </recommendedName>
</protein>
<gene>
    <name evidence="1" type="ORF">JSQ98_02965</name>
</gene>
<dbReference type="EMBL" id="JAFEVO010000001">
    <property type="protein sequence ID" value="MBS3181170.1"/>
    <property type="molecule type" value="Genomic_DNA"/>
</dbReference>
<keyword evidence="2" id="KW-1185">Reference proteome</keyword>
<reference evidence="1 2" key="1">
    <citation type="submission" date="2021-02" db="EMBL/GenBank/DDBJ databases">
        <title>Draft genome and description of Leucobacter sp nov strain Marseille-Q4368.</title>
        <authorList>
            <person name="Boxberger M."/>
            <person name="La Scola B."/>
        </authorList>
    </citation>
    <scope>NUCLEOTIDE SEQUENCE [LARGE SCALE GENOMIC DNA]</scope>
    <source>
        <strain evidence="1 2">Marseille-Q4368</strain>
    </source>
</reference>
<dbReference type="Proteomes" id="UP000811492">
    <property type="component" value="Unassembled WGS sequence"/>
</dbReference>
<proteinExistence type="predicted"/>
<sequence length="65" mass="6993">MTSTQSSENEVWILTLDGDPVIGVFDSRKAADAAADLYTSTCQGTEVNYTAYTMNVLVGSWPNGE</sequence>
<dbReference type="RefSeq" id="WP_211648302.1">
    <property type="nucleotide sequence ID" value="NZ_JAFEVO010000001.1"/>
</dbReference>
<evidence type="ECO:0008006" key="3">
    <source>
        <dbReference type="Google" id="ProtNLM"/>
    </source>
</evidence>
<comment type="caution">
    <text evidence="1">The sequence shown here is derived from an EMBL/GenBank/DDBJ whole genome shotgun (WGS) entry which is preliminary data.</text>
</comment>
<evidence type="ECO:0000313" key="2">
    <source>
        <dbReference type="Proteomes" id="UP000811492"/>
    </source>
</evidence>